<evidence type="ECO:0000313" key="2">
    <source>
        <dbReference type="Proteomes" id="UP000193577"/>
    </source>
</evidence>
<accession>A0A7I7SI10</accession>
<keyword evidence="2" id="KW-1185">Reference proteome</keyword>
<protein>
    <submittedName>
        <fullName evidence="1">4,5-dihydroxyphthalate decarboxylase</fullName>
    </submittedName>
</protein>
<reference evidence="1 2" key="1">
    <citation type="submission" date="2017-04" db="EMBL/GenBank/DDBJ databases">
        <title>The new phylogeny of genus Mycobacterium.</title>
        <authorList>
            <person name="Tortoli E."/>
            <person name="Trovato A."/>
            <person name="Cirillo D.M."/>
        </authorList>
    </citation>
    <scope>NUCLEOTIDE SEQUENCE [LARGE SCALE GENOMIC DNA]</scope>
    <source>
        <strain evidence="1 2">KCTC 19819</strain>
    </source>
</reference>
<organism evidence="1 2">
    <name type="scientific">Mycolicibacillus koreensis</name>
    <dbReference type="NCBI Taxonomy" id="1069220"/>
    <lineage>
        <taxon>Bacteria</taxon>
        <taxon>Bacillati</taxon>
        <taxon>Actinomycetota</taxon>
        <taxon>Actinomycetes</taxon>
        <taxon>Mycobacteriales</taxon>
        <taxon>Mycobacteriaceae</taxon>
        <taxon>Mycolicibacillus</taxon>
    </lineage>
</organism>
<dbReference type="AlphaFoldDB" id="A0A7I7SI10"/>
<dbReference type="SUPFAM" id="SSF53850">
    <property type="entry name" value="Periplasmic binding protein-like II"/>
    <property type="match status" value="1"/>
</dbReference>
<sequence>MADALHLNIGLGDHDNTRALVDGTVTIAGVDATVEGAPVISEIFERMVTHRAFDVSELGLTFYLRTLDLADPPFIAIPIFPARHFRHSNVFVNTSSGIDTPQDLVGKTIGEFGMYGTDVGVWVRGILSDEYGVKPDQSRWIVGGTNRPIAPFDFIAQPHPDDVVVTPTPEGKALGPMLEAGEIDALISVDVPESVLKNSPQVAPLFPDPESVERDYFRRTGIFPIMHTVVVRRDLLKGHPGLADALYRGFCDAKDVATQHYRDGMTKQHMSIMIPWFTSLFDRNRQLLGADWWPCGVDANRAAIDTFLRYHFEQGLSGRRLICEDIFIPELMES</sequence>
<dbReference type="Gene3D" id="3.40.190.10">
    <property type="entry name" value="Periplasmic binding protein-like II"/>
    <property type="match status" value="1"/>
</dbReference>
<evidence type="ECO:0000313" key="1">
    <source>
        <dbReference type="EMBL" id="OSC34471.1"/>
    </source>
</evidence>
<name>A0A7I7SI10_9MYCO</name>
<dbReference type="RefSeq" id="WP_085303133.1">
    <property type="nucleotide sequence ID" value="NZ_AP022594.1"/>
</dbReference>
<gene>
    <name evidence="1" type="ORF">B8W67_06980</name>
</gene>
<dbReference type="Proteomes" id="UP000193577">
    <property type="component" value="Unassembled WGS sequence"/>
</dbReference>
<comment type="caution">
    <text evidence="1">The sequence shown here is derived from an EMBL/GenBank/DDBJ whole genome shotgun (WGS) entry which is preliminary data.</text>
</comment>
<dbReference type="OrthoDB" id="3805543at2"/>
<proteinExistence type="predicted"/>
<dbReference type="EMBL" id="NCXO01000010">
    <property type="protein sequence ID" value="OSC34471.1"/>
    <property type="molecule type" value="Genomic_DNA"/>
</dbReference>